<proteinExistence type="predicted"/>
<keyword evidence="1" id="KW-0472">Membrane</keyword>
<dbReference type="AlphaFoldDB" id="A0A6N3A598"/>
<organism evidence="2">
    <name type="scientific">Hungatella hathewayi</name>
    <dbReference type="NCBI Taxonomy" id="154046"/>
    <lineage>
        <taxon>Bacteria</taxon>
        <taxon>Bacillati</taxon>
        <taxon>Bacillota</taxon>
        <taxon>Clostridia</taxon>
        <taxon>Lachnospirales</taxon>
        <taxon>Lachnospiraceae</taxon>
        <taxon>Hungatella</taxon>
    </lineage>
</organism>
<feature type="transmembrane region" description="Helical" evidence="1">
    <location>
        <begin position="45"/>
        <end position="63"/>
    </location>
</feature>
<accession>A0A6N3A598</accession>
<feature type="transmembrane region" description="Helical" evidence="1">
    <location>
        <begin position="83"/>
        <end position="101"/>
    </location>
</feature>
<keyword evidence="1" id="KW-1133">Transmembrane helix</keyword>
<reference evidence="2" key="1">
    <citation type="submission" date="2019-11" db="EMBL/GenBank/DDBJ databases">
        <authorList>
            <person name="Feng L."/>
        </authorList>
    </citation>
    <scope>NUCLEOTIDE SEQUENCE</scope>
    <source>
        <strain evidence="2">ChathewayiLFYP18</strain>
    </source>
</reference>
<feature type="transmembrane region" description="Helical" evidence="1">
    <location>
        <begin position="16"/>
        <end position="33"/>
    </location>
</feature>
<dbReference type="EMBL" id="CACRUH010000014">
    <property type="protein sequence ID" value="VYT85507.1"/>
    <property type="molecule type" value="Genomic_DNA"/>
</dbReference>
<evidence type="ECO:0000256" key="1">
    <source>
        <dbReference type="SAM" id="Phobius"/>
    </source>
</evidence>
<protein>
    <submittedName>
        <fullName evidence="2">Uncharacterized protein</fullName>
    </submittedName>
</protein>
<gene>
    <name evidence="2" type="ORF">CHLFYP18_05741</name>
</gene>
<sequence length="221" mass="26658">MNADEILKIIRAIPEYIQYIYPGYLSIYVYLFFRGRTIKDNNYIFIKSIAISYIYLWLIEWLKQINILRRIINLCFFNAPYELKQNGCLIILAIFIAYIFYRIALSDNTIKIFNLFDVNTTFYDNEIEVLSDFNEGAWLCIYLKDDDVVYEGSLGYKELEEDRRKYICLNSYYKYFLDEKGKPIEPYIEDHDNEKEETVMIFYDSIKRIEKRKTDIEEASE</sequence>
<dbReference type="RefSeq" id="WP_156832408.1">
    <property type="nucleotide sequence ID" value="NZ_CACRUH010000014.1"/>
</dbReference>
<keyword evidence="1" id="KW-0812">Transmembrane</keyword>
<name>A0A6N3A598_9FIRM</name>
<evidence type="ECO:0000313" key="2">
    <source>
        <dbReference type="EMBL" id="VYT85507.1"/>
    </source>
</evidence>